<dbReference type="RefSeq" id="WP_124876664.1">
    <property type="nucleotide sequence ID" value="NZ_RQJO01000009.1"/>
</dbReference>
<organism evidence="1 2">
    <name type="scientific">Larkinella rosea</name>
    <dbReference type="NCBI Taxonomy" id="2025312"/>
    <lineage>
        <taxon>Bacteria</taxon>
        <taxon>Pseudomonadati</taxon>
        <taxon>Bacteroidota</taxon>
        <taxon>Cytophagia</taxon>
        <taxon>Cytophagales</taxon>
        <taxon>Spirosomataceae</taxon>
        <taxon>Larkinella</taxon>
    </lineage>
</organism>
<reference evidence="1 2" key="1">
    <citation type="submission" date="2018-11" db="EMBL/GenBank/DDBJ databases">
        <authorList>
            <person name="Zhou Z."/>
            <person name="Wang G."/>
        </authorList>
    </citation>
    <scope>NUCLEOTIDE SEQUENCE [LARGE SCALE GENOMIC DNA]</scope>
    <source>
        <strain evidence="1 2">KCTC52004</strain>
    </source>
</reference>
<protein>
    <recommendedName>
        <fullName evidence="3">DUF4856 domain-containing protein</fullName>
    </recommendedName>
</protein>
<name>A0A3P1BMY4_9BACT</name>
<keyword evidence="2" id="KW-1185">Reference proteome</keyword>
<gene>
    <name evidence="1" type="ORF">EHT25_18770</name>
</gene>
<proteinExistence type="predicted"/>
<dbReference type="OrthoDB" id="5498726at2"/>
<comment type="caution">
    <text evidence="1">The sequence shown here is derived from an EMBL/GenBank/DDBJ whole genome shotgun (WGS) entry which is preliminary data.</text>
</comment>
<evidence type="ECO:0000313" key="2">
    <source>
        <dbReference type="Proteomes" id="UP000271925"/>
    </source>
</evidence>
<evidence type="ECO:0008006" key="3">
    <source>
        <dbReference type="Google" id="ProtNLM"/>
    </source>
</evidence>
<sequence length="383" mass="42793">MSKSYQIRRFAILIVTGFTVILASCKENRDDSLRPSLNIPQVYDSVGYAFNTESMKPLIQQYMTLVSEARKGNQNGQYVSEESLNSAFTKGIFSLQSVTTPYFASRLQAQNNGFFAELSKASGGSFYPFDRSWEGGVYKSYLLDEYGLEMGQMIEKGLLGATLYNYAMSLTNGTFTTATVDQMLFLYGGNPRFLNSDNSAFYPNPDRFMAGYAARRDDGTGTGLYSQNRQAFITLQTAVQKGEDYDSYRDEALAAIKLNWEKINAATVINNIHASYTMLQAGQLDDNKRADILHLISEAAGFLHGWRTVETQNKKITDAQIDEVLTLLNAPYDRSAAVYRFVTNTDTEATKLTDAVAKLQGVYGFTNAEVESFRHNYVADQAR</sequence>
<dbReference type="Proteomes" id="UP000271925">
    <property type="component" value="Unassembled WGS sequence"/>
</dbReference>
<dbReference type="AlphaFoldDB" id="A0A3P1BMY4"/>
<accession>A0A3P1BMY4</accession>
<dbReference type="PROSITE" id="PS51257">
    <property type="entry name" value="PROKAR_LIPOPROTEIN"/>
    <property type="match status" value="1"/>
</dbReference>
<dbReference type="EMBL" id="RQJO01000009">
    <property type="protein sequence ID" value="RRB02500.1"/>
    <property type="molecule type" value="Genomic_DNA"/>
</dbReference>
<evidence type="ECO:0000313" key="1">
    <source>
        <dbReference type="EMBL" id="RRB02500.1"/>
    </source>
</evidence>